<reference evidence="2 3" key="1">
    <citation type="submission" date="2015-01" db="EMBL/GenBank/DDBJ databases">
        <title>The Genome Sequence of Exophiala xenobiotica CBS118157.</title>
        <authorList>
            <consortium name="The Broad Institute Genomics Platform"/>
            <person name="Cuomo C."/>
            <person name="de Hoog S."/>
            <person name="Gorbushina A."/>
            <person name="Stielow B."/>
            <person name="Teixiera M."/>
            <person name="Abouelleil A."/>
            <person name="Chapman S.B."/>
            <person name="Priest M."/>
            <person name="Young S.K."/>
            <person name="Wortman J."/>
            <person name="Nusbaum C."/>
            <person name="Birren B."/>
        </authorList>
    </citation>
    <scope>NUCLEOTIDE SEQUENCE [LARGE SCALE GENOMIC DNA]</scope>
    <source>
        <strain evidence="2 3">CBS 118157</strain>
    </source>
</reference>
<feature type="compositionally biased region" description="Acidic residues" evidence="1">
    <location>
        <begin position="61"/>
        <end position="98"/>
    </location>
</feature>
<dbReference type="GeneID" id="25325253"/>
<dbReference type="HOGENOM" id="CLU_758713_0_0_1"/>
<organism evidence="2 3">
    <name type="scientific">Exophiala xenobiotica</name>
    <dbReference type="NCBI Taxonomy" id="348802"/>
    <lineage>
        <taxon>Eukaryota</taxon>
        <taxon>Fungi</taxon>
        <taxon>Dikarya</taxon>
        <taxon>Ascomycota</taxon>
        <taxon>Pezizomycotina</taxon>
        <taxon>Eurotiomycetes</taxon>
        <taxon>Chaetothyriomycetidae</taxon>
        <taxon>Chaetothyriales</taxon>
        <taxon>Herpotrichiellaceae</taxon>
        <taxon>Exophiala</taxon>
    </lineage>
</organism>
<accession>A0A0D2D961</accession>
<evidence type="ECO:0000256" key="1">
    <source>
        <dbReference type="SAM" id="MobiDB-lite"/>
    </source>
</evidence>
<feature type="compositionally biased region" description="Acidic residues" evidence="1">
    <location>
        <begin position="29"/>
        <end position="39"/>
    </location>
</feature>
<evidence type="ECO:0000313" key="2">
    <source>
        <dbReference type="EMBL" id="KIW58852.1"/>
    </source>
</evidence>
<dbReference type="EMBL" id="KN847318">
    <property type="protein sequence ID" value="KIW58852.1"/>
    <property type="molecule type" value="Genomic_DNA"/>
</dbReference>
<gene>
    <name evidence="2" type="ORF">PV05_03345</name>
</gene>
<dbReference type="RefSeq" id="XP_013319436.1">
    <property type="nucleotide sequence ID" value="XM_013463982.1"/>
</dbReference>
<sequence length="365" mass="41332">MSIGYNNRRLSLRIRLQACDEARDQDRDQDSDDELDQSGDELMFQDSDEIGDEVLYQSGDEIGDGIVDDPFLESDESGGESWDEVSEDEVSSEVGEEPELDVAPLNYLDTTTWPAALEGFYANLFAQTIQMTKGWEENGHGIYRPPAHMRSGHSHFPLEVPASLGRPDRQPYIPDSDNRFIVDKNDDDDDDLDVNVKFPTGMSWAIWGIPDEFTCTLEEAYYFHTKWCLLDPEASQDFVSESEILQAELCRLMDHPMSNATDLRALIHRLLKASFREIELDIIGEVKRGKIVHWVTSPKVSSGYLPLMVFFEPAVNTGSRYYQLLRTTLEDEEDAAVKQIGGEMLTFNQVTQRRHPVASSDSIGC</sequence>
<dbReference type="Proteomes" id="UP000054342">
    <property type="component" value="Unassembled WGS sequence"/>
</dbReference>
<name>A0A0D2D961_9EURO</name>
<feature type="region of interest" description="Disordered" evidence="1">
    <location>
        <begin position="20"/>
        <end position="98"/>
    </location>
</feature>
<proteinExistence type="predicted"/>
<dbReference type="AlphaFoldDB" id="A0A0D2D961"/>
<keyword evidence="3" id="KW-1185">Reference proteome</keyword>
<evidence type="ECO:0000313" key="3">
    <source>
        <dbReference type="Proteomes" id="UP000054342"/>
    </source>
</evidence>
<dbReference type="OrthoDB" id="10419951at2759"/>
<protein>
    <submittedName>
        <fullName evidence="2">Uncharacterized protein</fullName>
    </submittedName>
</protein>